<dbReference type="eggNOG" id="COG1705">
    <property type="taxonomic scope" value="Bacteria"/>
</dbReference>
<dbReference type="PANTHER" id="PTHR33308:SF10">
    <property type="entry name" value="EXO-GLUCOSAMINIDASE LYTG"/>
    <property type="match status" value="1"/>
</dbReference>
<name>G9WID9_9LACO</name>
<organism evidence="5 6">
    <name type="scientific">Oenococcus kitaharae DSM 17330</name>
    <dbReference type="NCBI Taxonomy" id="1045004"/>
    <lineage>
        <taxon>Bacteria</taxon>
        <taxon>Bacillati</taxon>
        <taxon>Bacillota</taxon>
        <taxon>Bacilli</taxon>
        <taxon>Lactobacillales</taxon>
        <taxon>Lactobacillaceae</taxon>
        <taxon>Oenococcus</taxon>
    </lineage>
</organism>
<dbReference type="EMBL" id="AFVZ01000001">
    <property type="protein sequence ID" value="EHN58951.1"/>
    <property type="molecule type" value="Genomic_DNA"/>
</dbReference>
<dbReference type="SMART" id="SM00047">
    <property type="entry name" value="LYZ2"/>
    <property type="match status" value="1"/>
</dbReference>
<proteinExistence type="inferred from homology"/>
<accession>G9WID9</accession>
<keyword evidence="2" id="KW-0378">Hydrolase</keyword>
<dbReference type="Gene3D" id="4.10.80.30">
    <property type="entry name" value="DNA polymerase, domain 6"/>
    <property type="match status" value="1"/>
</dbReference>
<sequence>MKRLLKYFKLFFFRIGQFVKGNKKIHLILFFRLGLALTVFTTSFVLTYYVSVQQHLPGRHAIPKKEKQVLSQQRFIDRVAPYIQKRQRTDHILSSITIAQMILESDWGKSRLAAQYHNYFGVKSWSRNPKKSVDLQTREFSGNKWVTVTGRFSVYENWQESVRQHNQLFLKGTSWNKNQYQDVLKAENYHQAAHALVKNAYATDPDYADKLITLIVKYHLDIYD</sequence>
<keyword evidence="6" id="KW-1185">Reference proteome</keyword>
<evidence type="ECO:0000313" key="5">
    <source>
        <dbReference type="EMBL" id="EHN58951.1"/>
    </source>
</evidence>
<comment type="similarity">
    <text evidence="1">Belongs to the glycosyl hydrolase 73 family.</text>
</comment>
<dbReference type="InterPro" id="IPR002901">
    <property type="entry name" value="MGlyc_endo_b_GlcNAc-like_dom"/>
</dbReference>
<dbReference type="OrthoDB" id="977752at2"/>
<feature type="transmembrane region" description="Helical" evidence="3">
    <location>
        <begin position="29"/>
        <end position="50"/>
    </location>
</feature>
<evidence type="ECO:0000256" key="2">
    <source>
        <dbReference type="ARBA" id="ARBA00022801"/>
    </source>
</evidence>
<dbReference type="Gene3D" id="1.10.530.10">
    <property type="match status" value="1"/>
</dbReference>
<evidence type="ECO:0000259" key="4">
    <source>
        <dbReference type="SMART" id="SM00047"/>
    </source>
</evidence>
<dbReference type="RefSeq" id="WP_007745581.1">
    <property type="nucleotide sequence ID" value="NZ_CM001398.1"/>
</dbReference>
<keyword evidence="3" id="KW-1133">Transmembrane helix</keyword>
<reference evidence="5 6" key="1">
    <citation type="journal article" date="2012" name="PLoS ONE">
        <title>Functional divergence in the genus oenococcus as predicted by genome sequencing of the newly-described species, Oenococcus kitaharae.</title>
        <authorList>
            <person name="Borneman A.R."/>
            <person name="McCarthy J.M."/>
            <person name="Chambers P.J."/>
            <person name="Bartowsky E.J."/>
        </authorList>
    </citation>
    <scope>NUCLEOTIDE SEQUENCE [LARGE SCALE GENOMIC DNA]</scope>
    <source>
        <strain evidence="6">DSM17330</strain>
    </source>
</reference>
<comment type="caution">
    <text evidence="5">The sequence shown here is derived from an EMBL/GenBank/DDBJ whole genome shotgun (WGS) entry which is preliminary data.</text>
</comment>
<dbReference type="Pfam" id="PF01832">
    <property type="entry name" value="Glucosaminidase"/>
    <property type="match status" value="1"/>
</dbReference>
<dbReference type="AlphaFoldDB" id="G9WID9"/>
<keyword evidence="3" id="KW-0472">Membrane</keyword>
<keyword evidence="3" id="KW-0812">Transmembrane</keyword>
<dbReference type="Proteomes" id="UP000004959">
    <property type="component" value="Chromosome"/>
</dbReference>
<evidence type="ECO:0000256" key="1">
    <source>
        <dbReference type="ARBA" id="ARBA00010266"/>
    </source>
</evidence>
<evidence type="ECO:0000256" key="3">
    <source>
        <dbReference type="SAM" id="Phobius"/>
    </source>
</evidence>
<feature type="domain" description="Mannosyl-glycoprotein endo-beta-N-acetylglucosamidase-like" evidence="4">
    <location>
        <begin position="65"/>
        <end position="224"/>
    </location>
</feature>
<protein>
    <submittedName>
        <fullName evidence="5">N-acetylmuramidase</fullName>
    </submittedName>
</protein>
<dbReference type="STRING" id="336988.NT96_08135"/>
<dbReference type="GO" id="GO:0004040">
    <property type="term" value="F:amidase activity"/>
    <property type="evidence" value="ECO:0007669"/>
    <property type="project" value="InterPro"/>
</dbReference>
<dbReference type="HOGENOM" id="CLU_013771_0_0_9"/>
<dbReference type="InterPro" id="IPR051056">
    <property type="entry name" value="Glycosyl_Hydrolase_73"/>
</dbReference>
<dbReference type="PATRIC" id="fig|1045004.4.peg.848"/>
<evidence type="ECO:0000313" key="6">
    <source>
        <dbReference type="Proteomes" id="UP000004959"/>
    </source>
</evidence>
<gene>
    <name evidence="5" type="ORF">OKIT_0844</name>
</gene>
<dbReference type="PANTHER" id="PTHR33308">
    <property type="entry name" value="PEPTIDOGLYCAN HYDROLASE FLGJ"/>
    <property type="match status" value="1"/>
</dbReference>